<evidence type="ECO:0000256" key="9">
    <source>
        <dbReference type="PROSITE-ProRule" id="PRU00175"/>
    </source>
</evidence>
<keyword evidence="7 10" id="KW-0472">Membrane</keyword>
<keyword evidence="2 10" id="KW-0812">Transmembrane</keyword>
<evidence type="ECO:0000256" key="5">
    <source>
        <dbReference type="ARBA" id="ARBA00022833"/>
    </source>
</evidence>
<evidence type="ECO:0000256" key="2">
    <source>
        <dbReference type="ARBA" id="ARBA00022692"/>
    </source>
</evidence>
<feature type="domain" description="RING-type" evidence="12">
    <location>
        <begin position="112"/>
        <end position="154"/>
    </location>
</feature>
<gene>
    <name evidence="13" type="ORF">PVL29_004177</name>
</gene>
<evidence type="ECO:0000256" key="3">
    <source>
        <dbReference type="ARBA" id="ARBA00022723"/>
    </source>
</evidence>
<dbReference type="InterPro" id="IPR001841">
    <property type="entry name" value="Znf_RING"/>
</dbReference>
<dbReference type="InterPro" id="IPR013083">
    <property type="entry name" value="Znf_RING/FYVE/PHD"/>
</dbReference>
<comment type="similarity">
    <text evidence="8">Belongs to the RING-type zinc finger family. ATL subfamily.</text>
</comment>
<evidence type="ECO:0000256" key="11">
    <source>
        <dbReference type="SAM" id="SignalP"/>
    </source>
</evidence>
<dbReference type="PANTHER" id="PTHR46539">
    <property type="entry name" value="E3 UBIQUITIN-PROTEIN LIGASE ATL42"/>
    <property type="match status" value="1"/>
</dbReference>
<accession>A0AA39A7B5</accession>
<keyword evidence="5" id="KW-0862">Zinc</keyword>
<feature type="transmembrane region" description="Helical" evidence="10">
    <location>
        <begin position="41"/>
        <end position="64"/>
    </location>
</feature>
<dbReference type="SMART" id="SM00184">
    <property type="entry name" value="RING"/>
    <property type="match status" value="1"/>
</dbReference>
<name>A0AA39A7B5_VITRO</name>
<evidence type="ECO:0000259" key="12">
    <source>
        <dbReference type="PROSITE" id="PS50089"/>
    </source>
</evidence>
<keyword evidence="14" id="KW-1185">Reference proteome</keyword>
<protein>
    <recommendedName>
        <fullName evidence="12">RING-type domain-containing protein</fullName>
    </recommendedName>
</protein>
<dbReference type="EMBL" id="JARBHA010000004">
    <property type="protein sequence ID" value="KAJ9702306.1"/>
    <property type="molecule type" value="Genomic_DNA"/>
</dbReference>
<evidence type="ECO:0000256" key="6">
    <source>
        <dbReference type="ARBA" id="ARBA00022989"/>
    </source>
</evidence>
<dbReference type="CDD" id="cd16461">
    <property type="entry name" value="RING-H2_EL5-like"/>
    <property type="match status" value="1"/>
</dbReference>
<comment type="subcellular location">
    <subcellularLocation>
        <location evidence="1">Membrane</location>
    </subcellularLocation>
</comment>
<evidence type="ECO:0000313" key="13">
    <source>
        <dbReference type="EMBL" id="KAJ9702306.1"/>
    </source>
</evidence>
<dbReference type="Gene3D" id="3.30.40.10">
    <property type="entry name" value="Zinc/RING finger domain, C3HC4 (zinc finger)"/>
    <property type="match status" value="1"/>
</dbReference>
<dbReference type="Proteomes" id="UP001168098">
    <property type="component" value="Unassembled WGS sequence"/>
</dbReference>
<keyword evidence="4 9" id="KW-0863">Zinc-finger</keyword>
<proteinExistence type="inferred from homology"/>
<keyword evidence="6 10" id="KW-1133">Transmembrane helix</keyword>
<comment type="caution">
    <text evidence="13">The sequence shown here is derived from an EMBL/GenBank/DDBJ whole genome shotgun (WGS) entry which is preliminary data.</text>
</comment>
<dbReference type="Pfam" id="PF13639">
    <property type="entry name" value="zf-RING_2"/>
    <property type="match status" value="1"/>
</dbReference>
<keyword evidence="3" id="KW-0479">Metal-binding</keyword>
<dbReference type="SUPFAM" id="SSF57850">
    <property type="entry name" value="RING/U-box"/>
    <property type="match status" value="1"/>
</dbReference>
<evidence type="ECO:0000256" key="7">
    <source>
        <dbReference type="ARBA" id="ARBA00023136"/>
    </source>
</evidence>
<evidence type="ECO:0000256" key="1">
    <source>
        <dbReference type="ARBA" id="ARBA00004370"/>
    </source>
</evidence>
<feature type="signal peptide" evidence="11">
    <location>
        <begin position="1"/>
        <end position="25"/>
    </location>
</feature>
<dbReference type="PROSITE" id="PS50089">
    <property type="entry name" value="ZF_RING_2"/>
    <property type="match status" value="1"/>
</dbReference>
<feature type="chain" id="PRO_5041315058" description="RING-type domain-containing protein" evidence="11">
    <location>
        <begin position="26"/>
        <end position="409"/>
    </location>
</feature>
<sequence length="409" mass="47070">MYARLPMNQLGLVIRVLLLFHRVKAQDTSNSDHSGPRFLQPHVMVVVGVLSIVFCLTFLLLAYAKFCHVAVSDFSDFDIHQQNLHGLDRSRLRSSGIDKRVLESLPFSGLECAVCLSKFEEIEVLRLLPNCRHAFHINCIDQWLESHSSCPLCRYKFDAQDLTNFSYSNSLRFPQNPSNLAEDSTINLFVQREQDDQGSSRFSIGSSFQKSMNKGKKEEFLIQEGENSNGDYHKLWHKVNHKIIFSNMILQNRWSDANSSDFMFLNSEMNETSPDNRFPSLESNNNGFSMNKQVVIKIQEGVDKKILHESNFTRISRSNSVCNSTHEASTSKLLNPDLKRSMSELTNLSRFTELNTKNRVTELSFGRNNAEEERTRKLWLTIAPRTVQWFAGRQEIPKNQSAKKYPFNI</sequence>
<evidence type="ECO:0000313" key="14">
    <source>
        <dbReference type="Proteomes" id="UP001168098"/>
    </source>
</evidence>
<evidence type="ECO:0000256" key="4">
    <source>
        <dbReference type="ARBA" id="ARBA00022771"/>
    </source>
</evidence>
<evidence type="ECO:0000256" key="8">
    <source>
        <dbReference type="ARBA" id="ARBA00024209"/>
    </source>
</evidence>
<dbReference type="AlphaFoldDB" id="A0AA39A7B5"/>
<dbReference type="PANTHER" id="PTHR46539:SF12">
    <property type="entry name" value="E3 UBIQUITIN-PROTEIN LIGASE ATL42-LIKE"/>
    <property type="match status" value="1"/>
</dbReference>
<evidence type="ECO:0000256" key="10">
    <source>
        <dbReference type="SAM" id="Phobius"/>
    </source>
</evidence>
<dbReference type="GO" id="GO:0016020">
    <property type="term" value="C:membrane"/>
    <property type="evidence" value="ECO:0007669"/>
    <property type="project" value="UniProtKB-SubCell"/>
</dbReference>
<dbReference type="GO" id="GO:0008270">
    <property type="term" value="F:zinc ion binding"/>
    <property type="evidence" value="ECO:0007669"/>
    <property type="project" value="UniProtKB-KW"/>
</dbReference>
<organism evidence="13 14">
    <name type="scientific">Vitis rotundifolia</name>
    <name type="common">Muscadine grape</name>
    <dbReference type="NCBI Taxonomy" id="103349"/>
    <lineage>
        <taxon>Eukaryota</taxon>
        <taxon>Viridiplantae</taxon>
        <taxon>Streptophyta</taxon>
        <taxon>Embryophyta</taxon>
        <taxon>Tracheophyta</taxon>
        <taxon>Spermatophyta</taxon>
        <taxon>Magnoliopsida</taxon>
        <taxon>eudicotyledons</taxon>
        <taxon>Gunneridae</taxon>
        <taxon>Pentapetalae</taxon>
        <taxon>rosids</taxon>
        <taxon>Vitales</taxon>
        <taxon>Vitaceae</taxon>
        <taxon>Viteae</taxon>
        <taxon>Vitis</taxon>
    </lineage>
</organism>
<reference evidence="13 14" key="1">
    <citation type="journal article" date="2023" name="BMC Biotechnol.">
        <title>Vitis rotundifolia cv Carlos genome sequencing.</title>
        <authorList>
            <person name="Huff M."/>
            <person name="Hulse-Kemp A."/>
            <person name="Scheffler B."/>
            <person name="Youngblood R."/>
            <person name="Simpson S."/>
            <person name="Babiker E."/>
            <person name="Staton M."/>
        </authorList>
    </citation>
    <scope>NUCLEOTIDE SEQUENCE [LARGE SCALE GENOMIC DNA]</scope>
    <source>
        <tissue evidence="13">Leaf</tissue>
    </source>
</reference>
<keyword evidence="11" id="KW-0732">Signal</keyword>